<organism evidence="13 14">
    <name type="scientific">Bradyrhizobium erythrophlei</name>
    <dbReference type="NCBI Taxonomy" id="1437360"/>
    <lineage>
        <taxon>Bacteria</taxon>
        <taxon>Pseudomonadati</taxon>
        <taxon>Pseudomonadota</taxon>
        <taxon>Alphaproteobacteria</taxon>
        <taxon>Hyphomicrobiales</taxon>
        <taxon>Nitrobacteraceae</taxon>
        <taxon>Bradyrhizobium</taxon>
    </lineage>
</organism>
<keyword evidence="7" id="KW-0547">Nucleotide-binding</keyword>
<dbReference type="OrthoDB" id="9804645at2"/>
<keyword evidence="4" id="KW-1003">Cell membrane</keyword>
<name>A0A1M5SN89_9BRAD</name>
<dbReference type="PANTHER" id="PTHR44936:SF10">
    <property type="entry name" value="SENSOR PROTEIN RSTB"/>
    <property type="match status" value="1"/>
</dbReference>
<feature type="domain" description="HAMP" evidence="12">
    <location>
        <begin position="157"/>
        <end position="209"/>
    </location>
</feature>
<dbReference type="Gene3D" id="3.30.565.10">
    <property type="entry name" value="Histidine kinase-like ATPase, C-terminal domain"/>
    <property type="match status" value="1"/>
</dbReference>
<dbReference type="PANTHER" id="PTHR44936">
    <property type="entry name" value="SENSOR PROTEIN CREC"/>
    <property type="match status" value="1"/>
</dbReference>
<proteinExistence type="predicted"/>
<dbReference type="Proteomes" id="UP000190675">
    <property type="component" value="Chromosome I"/>
</dbReference>
<dbReference type="SUPFAM" id="SSF47384">
    <property type="entry name" value="Homodimeric domain of signal transducing histidine kinase"/>
    <property type="match status" value="1"/>
</dbReference>
<dbReference type="Pfam" id="PF00672">
    <property type="entry name" value="HAMP"/>
    <property type="match status" value="1"/>
</dbReference>
<protein>
    <recommendedName>
        <fullName evidence="3">histidine kinase</fullName>
        <ecNumber evidence="3">2.7.13.3</ecNumber>
    </recommendedName>
</protein>
<evidence type="ECO:0000256" key="5">
    <source>
        <dbReference type="ARBA" id="ARBA00022553"/>
    </source>
</evidence>
<evidence type="ECO:0000259" key="11">
    <source>
        <dbReference type="PROSITE" id="PS50109"/>
    </source>
</evidence>
<keyword evidence="5" id="KW-0597">Phosphoprotein</keyword>
<evidence type="ECO:0000256" key="8">
    <source>
        <dbReference type="ARBA" id="ARBA00022777"/>
    </source>
</evidence>
<dbReference type="Pfam" id="PF02518">
    <property type="entry name" value="HATPase_c"/>
    <property type="match status" value="1"/>
</dbReference>
<dbReference type="GO" id="GO:0000155">
    <property type="term" value="F:phosphorelay sensor kinase activity"/>
    <property type="evidence" value="ECO:0007669"/>
    <property type="project" value="InterPro"/>
</dbReference>
<keyword evidence="10" id="KW-0812">Transmembrane</keyword>
<keyword evidence="10" id="KW-0472">Membrane</keyword>
<dbReference type="InterPro" id="IPR004358">
    <property type="entry name" value="Sig_transdc_His_kin-like_C"/>
</dbReference>
<dbReference type="SMART" id="SM00387">
    <property type="entry name" value="HATPase_c"/>
    <property type="match status" value="1"/>
</dbReference>
<dbReference type="AlphaFoldDB" id="A0A1M5SN89"/>
<dbReference type="EMBL" id="LT670818">
    <property type="protein sequence ID" value="SHH39966.1"/>
    <property type="molecule type" value="Genomic_DNA"/>
</dbReference>
<feature type="transmembrane region" description="Helical" evidence="10">
    <location>
        <begin position="133"/>
        <end position="157"/>
    </location>
</feature>
<evidence type="ECO:0000259" key="12">
    <source>
        <dbReference type="PROSITE" id="PS50885"/>
    </source>
</evidence>
<evidence type="ECO:0000256" key="10">
    <source>
        <dbReference type="SAM" id="Phobius"/>
    </source>
</evidence>
<dbReference type="InterPro" id="IPR003660">
    <property type="entry name" value="HAMP_dom"/>
</dbReference>
<dbReference type="GO" id="GO:0005886">
    <property type="term" value="C:plasma membrane"/>
    <property type="evidence" value="ECO:0007669"/>
    <property type="project" value="UniProtKB-SubCell"/>
</dbReference>
<dbReference type="PROSITE" id="PS50885">
    <property type="entry name" value="HAMP"/>
    <property type="match status" value="1"/>
</dbReference>
<reference evidence="13 14" key="1">
    <citation type="submission" date="2016-11" db="EMBL/GenBank/DDBJ databases">
        <authorList>
            <person name="Jaros S."/>
            <person name="Januszkiewicz K."/>
            <person name="Wedrychowicz H."/>
        </authorList>
    </citation>
    <scope>NUCLEOTIDE SEQUENCE [LARGE SCALE GENOMIC DNA]</scope>
    <source>
        <strain evidence="13 14">GAS242</strain>
    </source>
</reference>
<dbReference type="PRINTS" id="PR00344">
    <property type="entry name" value="BCTRLSENSOR"/>
</dbReference>
<evidence type="ECO:0000256" key="7">
    <source>
        <dbReference type="ARBA" id="ARBA00022741"/>
    </source>
</evidence>
<keyword evidence="10" id="KW-1133">Transmembrane helix</keyword>
<comment type="catalytic activity">
    <reaction evidence="1">
        <text>ATP + protein L-histidine = ADP + protein N-phospho-L-histidine.</text>
        <dbReference type="EC" id="2.7.13.3"/>
    </reaction>
</comment>
<sequence>MTSLRARIVVTLVLSIICVVGISTATLFWARAGHEEKEQEQYVQLVSEGILLIAPFFRDDVMDRGAHLGSSPVSGEPRPALTSLLQAQLRNAGSDLEIVVTQPAGSTHPVASVKFESGWLAIPVRDRHPKGGILVALAGWILLVTVGTVGVAIWFAYRITRHLSALERVAATIDADGVVPRLPESGPAELKATARALNTMTARLKNAAESRMRLVAAAGHDLRTPMTRMRLRAEFLDEEDRAMWLNDLEELDHIADSAIQLVREEAQRERNQLLRADEIISEICQDLVSMKASVTVLKIDAVTISSAPLALTRAVRNLVINAATHGGGAFVTVGLKDRAALITIDDEGPGIPEQSMSRVFEPFFRVDPARRKSVPGAGLGLAIAKEIVERHGGKLTLQNLSPKGLRQEIMFPACFA</sequence>
<evidence type="ECO:0000256" key="2">
    <source>
        <dbReference type="ARBA" id="ARBA00004651"/>
    </source>
</evidence>
<dbReference type="SMART" id="SM00388">
    <property type="entry name" value="HisKA"/>
    <property type="match status" value="1"/>
</dbReference>
<keyword evidence="9" id="KW-0067">ATP-binding</keyword>
<dbReference type="PROSITE" id="PS50109">
    <property type="entry name" value="HIS_KIN"/>
    <property type="match status" value="1"/>
</dbReference>
<keyword evidence="8 13" id="KW-0418">Kinase</keyword>
<dbReference type="InterPro" id="IPR036097">
    <property type="entry name" value="HisK_dim/P_sf"/>
</dbReference>
<dbReference type="CDD" id="cd00082">
    <property type="entry name" value="HisKA"/>
    <property type="match status" value="1"/>
</dbReference>
<evidence type="ECO:0000313" key="13">
    <source>
        <dbReference type="EMBL" id="SHH39966.1"/>
    </source>
</evidence>
<dbReference type="EC" id="2.7.13.3" evidence="3"/>
<comment type="subcellular location">
    <subcellularLocation>
        <location evidence="2">Cell membrane</location>
        <topology evidence="2">Multi-pass membrane protein</topology>
    </subcellularLocation>
</comment>
<accession>A0A1M5SN89</accession>
<dbReference type="SMART" id="SM00304">
    <property type="entry name" value="HAMP"/>
    <property type="match status" value="1"/>
</dbReference>
<dbReference type="Gene3D" id="6.10.340.10">
    <property type="match status" value="1"/>
</dbReference>
<dbReference type="CDD" id="cd00075">
    <property type="entry name" value="HATPase"/>
    <property type="match status" value="1"/>
</dbReference>
<evidence type="ECO:0000313" key="14">
    <source>
        <dbReference type="Proteomes" id="UP000190675"/>
    </source>
</evidence>
<dbReference type="InterPro" id="IPR005467">
    <property type="entry name" value="His_kinase_dom"/>
</dbReference>
<evidence type="ECO:0000256" key="9">
    <source>
        <dbReference type="ARBA" id="ARBA00022840"/>
    </source>
</evidence>
<evidence type="ECO:0000256" key="6">
    <source>
        <dbReference type="ARBA" id="ARBA00022679"/>
    </source>
</evidence>
<dbReference type="InterPro" id="IPR003661">
    <property type="entry name" value="HisK_dim/P_dom"/>
</dbReference>
<dbReference type="InterPro" id="IPR050980">
    <property type="entry name" value="2C_sensor_his_kinase"/>
</dbReference>
<dbReference type="InterPro" id="IPR003594">
    <property type="entry name" value="HATPase_dom"/>
</dbReference>
<evidence type="ECO:0000256" key="4">
    <source>
        <dbReference type="ARBA" id="ARBA00022475"/>
    </source>
</evidence>
<feature type="transmembrane region" description="Helical" evidence="10">
    <location>
        <begin position="6"/>
        <end position="30"/>
    </location>
</feature>
<evidence type="ECO:0000256" key="3">
    <source>
        <dbReference type="ARBA" id="ARBA00012438"/>
    </source>
</evidence>
<gene>
    <name evidence="13" type="ORF">SAMN05444169_7249</name>
</gene>
<feature type="domain" description="Histidine kinase" evidence="11">
    <location>
        <begin position="217"/>
        <end position="415"/>
    </location>
</feature>
<evidence type="ECO:0000256" key="1">
    <source>
        <dbReference type="ARBA" id="ARBA00000085"/>
    </source>
</evidence>
<keyword evidence="6" id="KW-0808">Transferase</keyword>
<dbReference type="InterPro" id="IPR036890">
    <property type="entry name" value="HATPase_C_sf"/>
</dbReference>
<dbReference type="RefSeq" id="WP_079570361.1">
    <property type="nucleotide sequence ID" value="NZ_LT670818.1"/>
</dbReference>
<dbReference type="GO" id="GO:0005524">
    <property type="term" value="F:ATP binding"/>
    <property type="evidence" value="ECO:0007669"/>
    <property type="project" value="UniProtKB-KW"/>
</dbReference>
<dbReference type="SUPFAM" id="SSF55874">
    <property type="entry name" value="ATPase domain of HSP90 chaperone/DNA topoisomerase II/histidine kinase"/>
    <property type="match status" value="1"/>
</dbReference>